<dbReference type="RefSeq" id="WP_011839145.1">
    <property type="nucleotide sequence ID" value="NC_009033.1"/>
</dbReference>
<dbReference type="Gene3D" id="3.20.20.140">
    <property type="entry name" value="Metal-dependent hydrolases"/>
    <property type="match status" value="1"/>
</dbReference>
<dbReference type="SUPFAM" id="SSF89550">
    <property type="entry name" value="PHP domain-like"/>
    <property type="match status" value="1"/>
</dbReference>
<keyword evidence="1" id="KW-0819">tRNA processing</keyword>
<dbReference type="KEGG" id="smr:Smar_0854"/>
<keyword evidence="3" id="KW-1185">Reference proteome</keyword>
<dbReference type="AlphaFoldDB" id="A3DMU4"/>
<dbReference type="HOGENOM" id="CLU_1381477_0_0_2"/>
<sequence length="205" mass="23655">MKKIFIDLWIKEINEEIIYFLEKLDFIGVAVEELNTRYKKIDDLVIVKKVVISADKRSELRKHLQGIKNRAVIVSVKPLSVEAARMAAHDGRVDTIIIDEDSLYYIDKAQINMMKQFSKPLEFPLNDFLKASRKYQSMIYRRINLALQRNIPLIMSSHATKASELLNPVGATYLSKILFNINVKQALIYLTSYPRELIIANGVKI</sequence>
<dbReference type="InterPro" id="IPR016195">
    <property type="entry name" value="Pol/histidinol_Pase-like"/>
</dbReference>
<dbReference type="GeneID" id="4907852"/>
<name>A3DMU4_STAMF</name>
<dbReference type="Proteomes" id="UP000000254">
    <property type="component" value="Chromosome"/>
</dbReference>
<accession>A3DMU4</accession>
<gene>
    <name evidence="2" type="ordered locus">Smar_0854</name>
</gene>
<dbReference type="GO" id="GO:0008033">
    <property type="term" value="P:tRNA processing"/>
    <property type="evidence" value="ECO:0007669"/>
    <property type="project" value="UniProtKB-KW"/>
</dbReference>
<protein>
    <submittedName>
        <fullName evidence="2">RNase P subunit p30</fullName>
    </submittedName>
</protein>
<dbReference type="OrthoDB" id="18542at2157"/>
<evidence type="ECO:0000256" key="1">
    <source>
        <dbReference type="ARBA" id="ARBA00022694"/>
    </source>
</evidence>
<organism evidence="2 3">
    <name type="scientific">Staphylothermus marinus (strain ATCC 43588 / DSM 3639 / JCM 9404 / F1)</name>
    <dbReference type="NCBI Taxonomy" id="399550"/>
    <lineage>
        <taxon>Archaea</taxon>
        <taxon>Thermoproteota</taxon>
        <taxon>Thermoprotei</taxon>
        <taxon>Desulfurococcales</taxon>
        <taxon>Desulfurococcaceae</taxon>
        <taxon>Staphylothermus</taxon>
    </lineage>
</organism>
<reference evidence="2 3" key="2">
    <citation type="journal article" date="2009" name="Stand. Genomic Sci.">
        <title>Complete genome sequence of Staphylothermus marinus Stetter and Fiala 1986 type strain F1.</title>
        <authorList>
            <person name="Anderson I.J."/>
            <person name="Sun H."/>
            <person name="Lapidus A."/>
            <person name="Copeland A."/>
            <person name="Glavina Del Rio T."/>
            <person name="Tice H."/>
            <person name="Dalin E."/>
            <person name="Lucas S."/>
            <person name="Barry K."/>
            <person name="Land M."/>
            <person name="Richardson P."/>
            <person name="Huber H."/>
            <person name="Kyrpides N.C."/>
        </authorList>
    </citation>
    <scope>NUCLEOTIDE SEQUENCE [LARGE SCALE GENOMIC DNA]</scope>
    <source>
        <strain evidence="3">ATCC 43588 / DSM 3639 / JCM 9404 / F1</strain>
    </source>
</reference>
<evidence type="ECO:0000313" key="3">
    <source>
        <dbReference type="Proteomes" id="UP000000254"/>
    </source>
</evidence>
<dbReference type="Pfam" id="PF01876">
    <property type="entry name" value="RNase_P_p30"/>
    <property type="match status" value="1"/>
</dbReference>
<proteinExistence type="predicted"/>
<dbReference type="STRING" id="399550.Smar_0854"/>
<evidence type="ECO:0000313" key="2">
    <source>
        <dbReference type="EMBL" id="ABN69954.1"/>
    </source>
</evidence>
<dbReference type="eggNOG" id="arCOG00307">
    <property type="taxonomic scope" value="Archaea"/>
</dbReference>
<dbReference type="EMBL" id="CP000575">
    <property type="protein sequence ID" value="ABN69954.1"/>
    <property type="molecule type" value="Genomic_DNA"/>
</dbReference>
<reference evidence="3" key="1">
    <citation type="journal article" date="2009" name="BMC Genomics">
        <title>The complete genome sequence of Staphylothermus marinus reveals differences in sulfur metabolism among heterotrophic Crenarchaeota.</title>
        <authorList>
            <person name="Anderson I.J."/>
            <person name="Dharmarajan L."/>
            <person name="Rodriguez J."/>
            <person name="Hooper S."/>
            <person name="Porat I."/>
            <person name="Ulrich L.E."/>
            <person name="Elkins J.G."/>
            <person name="Mavromatis K."/>
            <person name="Sun H."/>
            <person name="Land M."/>
            <person name="Lapidus A."/>
            <person name="Lucas S."/>
            <person name="Barry K."/>
            <person name="Huber H."/>
            <person name="Zhulin I.B."/>
            <person name="Whitman W.B."/>
            <person name="Mukhopadhyay B."/>
            <person name="Woese C."/>
            <person name="Bristow J."/>
            <person name="Kyrpides N."/>
        </authorList>
    </citation>
    <scope>NUCLEOTIDE SEQUENCE [LARGE SCALE GENOMIC DNA]</scope>
    <source>
        <strain evidence="3">ATCC 43588 / DSM 3639 / JCM 9404 / F1</strain>
    </source>
</reference>
<dbReference type="InterPro" id="IPR002738">
    <property type="entry name" value="RNase_P_p30"/>
</dbReference>